<reference evidence="1" key="1">
    <citation type="submission" date="2019-08" db="EMBL/GenBank/DDBJ databases">
        <authorList>
            <person name="Kucharzyk K."/>
            <person name="Murdoch R.W."/>
            <person name="Higgins S."/>
            <person name="Loffler F."/>
        </authorList>
    </citation>
    <scope>NUCLEOTIDE SEQUENCE</scope>
</reference>
<comment type="caution">
    <text evidence="1">The sequence shown here is derived from an EMBL/GenBank/DDBJ whole genome shotgun (WGS) entry which is preliminary data.</text>
</comment>
<name>A0A644ZX54_9ZZZZ</name>
<dbReference type="AlphaFoldDB" id="A0A644ZX54"/>
<organism evidence="1">
    <name type="scientific">bioreactor metagenome</name>
    <dbReference type="NCBI Taxonomy" id="1076179"/>
    <lineage>
        <taxon>unclassified sequences</taxon>
        <taxon>metagenomes</taxon>
        <taxon>ecological metagenomes</taxon>
    </lineage>
</organism>
<evidence type="ECO:0000313" key="1">
    <source>
        <dbReference type="EMBL" id="MPM44998.1"/>
    </source>
</evidence>
<gene>
    <name evidence="1" type="ORF">SDC9_91683</name>
</gene>
<dbReference type="EMBL" id="VSSQ01010705">
    <property type="protein sequence ID" value="MPM44998.1"/>
    <property type="molecule type" value="Genomic_DNA"/>
</dbReference>
<sequence length="33" mass="3731">MQGEVAGDVVERDISLKGVYALMCFVYNEKIPR</sequence>
<proteinExistence type="predicted"/>
<accession>A0A644ZX54</accession>
<protein>
    <submittedName>
        <fullName evidence="1">Uncharacterized protein</fullName>
    </submittedName>
</protein>